<evidence type="ECO:0000256" key="3">
    <source>
        <dbReference type="ARBA" id="ARBA00022475"/>
    </source>
</evidence>
<feature type="region of interest" description="Disordered" evidence="9">
    <location>
        <begin position="136"/>
        <end position="195"/>
    </location>
</feature>
<keyword evidence="3" id="KW-1003">Cell membrane</keyword>
<evidence type="ECO:0000256" key="2">
    <source>
        <dbReference type="ARBA" id="ARBA00009748"/>
    </source>
</evidence>
<dbReference type="InterPro" id="IPR043325">
    <property type="entry name" value="LTSS"/>
</dbReference>
<dbReference type="GO" id="GO:0005886">
    <property type="term" value="C:plasma membrane"/>
    <property type="evidence" value="ECO:0007669"/>
    <property type="project" value="UniProtKB-SubCell"/>
</dbReference>
<dbReference type="AlphaFoldDB" id="B9RJG3"/>
<evidence type="ECO:0000313" key="14">
    <source>
        <dbReference type="Proteomes" id="UP000008311"/>
    </source>
</evidence>
<sequence>MRLQSAILMLATLAIVANSSRHQPQQPVAHSLSLSPSINGESPSLPPSSAPAPSIDCITVVADMFDCLSYLGQASNDTKVSSSCCSGFESVVDISPNCVCEGLNVAVENGYVLNMSRVMDLPRACKVTIPSSAQNCKVSPTPAPGAGPAGPTGSESPEIPPEEPPTSPSTRPPTGGSAPSNTPGGSLASAPSPSKGGAYSVSISFLGLISLLVVTFSVVLV</sequence>
<feature type="transmembrane region" description="Helical" evidence="10">
    <location>
        <begin position="198"/>
        <end position="220"/>
    </location>
</feature>
<keyword evidence="10" id="KW-1133">Transmembrane helix</keyword>
<feature type="compositionally biased region" description="Polar residues" evidence="9">
    <location>
        <begin position="26"/>
        <end position="41"/>
    </location>
</feature>
<accession>B9RJG3</accession>
<evidence type="ECO:0000313" key="13">
    <source>
        <dbReference type="EMBL" id="EEF48465.1"/>
    </source>
</evidence>
<dbReference type="STRING" id="3988.B9RJG3"/>
<keyword evidence="10" id="KW-0812">Transmembrane</keyword>
<gene>
    <name evidence="13" type="ORF">RCOM_1034000</name>
</gene>
<feature type="compositionally biased region" description="Pro residues" evidence="9">
    <location>
        <begin position="158"/>
        <end position="171"/>
    </location>
</feature>
<comment type="similarity">
    <text evidence="2">Belongs to the plant LTP family.</text>
</comment>
<evidence type="ECO:0000256" key="6">
    <source>
        <dbReference type="ARBA" id="ARBA00023157"/>
    </source>
</evidence>
<keyword evidence="14" id="KW-1185">Reference proteome</keyword>
<keyword evidence="6" id="KW-1015">Disulfide bond</keyword>
<dbReference type="GO" id="GO:0008289">
    <property type="term" value="F:lipid binding"/>
    <property type="evidence" value="ECO:0007669"/>
    <property type="project" value="InterPro"/>
</dbReference>
<dbReference type="OrthoDB" id="848589at2759"/>
<dbReference type="KEGG" id="rcu:8263033"/>
<proteinExistence type="inferred from homology"/>
<dbReference type="SMART" id="SM00499">
    <property type="entry name" value="AAI"/>
    <property type="match status" value="1"/>
</dbReference>
<feature type="compositionally biased region" description="Low complexity" evidence="9">
    <location>
        <begin position="172"/>
        <end position="195"/>
    </location>
</feature>
<keyword evidence="4" id="KW-0336">GPI-anchor</keyword>
<evidence type="ECO:0000256" key="8">
    <source>
        <dbReference type="ARBA" id="ARBA00023288"/>
    </source>
</evidence>
<protein>
    <submittedName>
        <fullName evidence="13">Lipid binding protein, putative</fullName>
    </submittedName>
</protein>
<dbReference type="EMBL" id="EQ973783">
    <property type="protein sequence ID" value="EEF48465.1"/>
    <property type="molecule type" value="Genomic_DNA"/>
</dbReference>
<evidence type="ECO:0000256" key="7">
    <source>
        <dbReference type="ARBA" id="ARBA00023180"/>
    </source>
</evidence>
<dbReference type="PRINTS" id="PR00382">
    <property type="entry name" value="LIPIDTRNSFER"/>
</dbReference>
<comment type="subcellular location">
    <subcellularLocation>
        <location evidence="1">Cell membrane</location>
        <topology evidence="1">Lipid-anchor</topology>
        <topology evidence="1">GPI-anchor</topology>
    </subcellularLocation>
</comment>
<dbReference type="Gene3D" id="1.10.110.10">
    <property type="entry name" value="Plant lipid-transfer and hydrophobic proteins"/>
    <property type="match status" value="1"/>
</dbReference>
<name>B9RJG3_RICCO</name>
<keyword evidence="8" id="KW-0449">Lipoprotein</keyword>
<dbReference type="GO" id="GO:0006869">
    <property type="term" value="P:lipid transport"/>
    <property type="evidence" value="ECO:0007669"/>
    <property type="project" value="InterPro"/>
</dbReference>
<evidence type="ECO:0000256" key="11">
    <source>
        <dbReference type="SAM" id="SignalP"/>
    </source>
</evidence>
<dbReference type="PANTHER" id="PTHR33044">
    <property type="entry name" value="BIFUNCTIONAL INHIBITOR/LIPID-TRANSFER PROTEIN/SEED STORAGE 2S ALBUMIN SUPERFAMILY PROTEIN-RELATED"/>
    <property type="match status" value="1"/>
</dbReference>
<keyword evidence="7" id="KW-0325">Glycoprotein</keyword>
<feature type="domain" description="Bifunctional inhibitor/plant lipid transfer protein/seed storage helical" evidence="12">
    <location>
        <begin position="57"/>
        <end position="136"/>
    </location>
</feature>
<evidence type="ECO:0000259" key="12">
    <source>
        <dbReference type="SMART" id="SM00499"/>
    </source>
</evidence>
<evidence type="ECO:0000256" key="9">
    <source>
        <dbReference type="SAM" id="MobiDB-lite"/>
    </source>
</evidence>
<feature type="region of interest" description="Disordered" evidence="9">
    <location>
        <begin position="26"/>
        <end position="50"/>
    </location>
</feature>
<reference evidence="14" key="1">
    <citation type="journal article" date="2010" name="Nat. Biotechnol.">
        <title>Draft genome sequence of the oilseed species Ricinus communis.</title>
        <authorList>
            <person name="Chan A.P."/>
            <person name="Crabtree J."/>
            <person name="Zhao Q."/>
            <person name="Lorenzi H."/>
            <person name="Orvis J."/>
            <person name="Puiu D."/>
            <person name="Melake-Berhan A."/>
            <person name="Jones K.M."/>
            <person name="Redman J."/>
            <person name="Chen G."/>
            <person name="Cahoon E.B."/>
            <person name="Gedil M."/>
            <person name="Stanke M."/>
            <person name="Haas B.J."/>
            <person name="Wortman J.R."/>
            <person name="Fraser-Liggett C.M."/>
            <person name="Ravel J."/>
            <person name="Rabinowicz P.D."/>
        </authorList>
    </citation>
    <scope>NUCLEOTIDE SEQUENCE [LARGE SCALE GENOMIC DNA]</scope>
    <source>
        <strain evidence="14">cv. Hale</strain>
    </source>
</reference>
<dbReference type="CDD" id="cd00010">
    <property type="entry name" value="AAI_LTSS"/>
    <property type="match status" value="1"/>
</dbReference>
<feature type="signal peptide" evidence="11">
    <location>
        <begin position="1"/>
        <end position="19"/>
    </location>
</feature>
<evidence type="ECO:0000256" key="10">
    <source>
        <dbReference type="SAM" id="Phobius"/>
    </source>
</evidence>
<keyword evidence="10" id="KW-0472">Membrane</keyword>
<evidence type="ECO:0000256" key="4">
    <source>
        <dbReference type="ARBA" id="ARBA00022622"/>
    </source>
</evidence>
<organism evidence="13 14">
    <name type="scientific">Ricinus communis</name>
    <name type="common">Castor bean</name>
    <dbReference type="NCBI Taxonomy" id="3988"/>
    <lineage>
        <taxon>Eukaryota</taxon>
        <taxon>Viridiplantae</taxon>
        <taxon>Streptophyta</taxon>
        <taxon>Embryophyta</taxon>
        <taxon>Tracheophyta</taxon>
        <taxon>Spermatophyta</taxon>
        <taxon>Magnoliopsida</taxon>
        <taxon>eudicotyledons</taxon>
        <taxon>Gunneridae</taxon>
        <taxon>Pentapetalae</taxon>
        <taxon>rosids</taxon>
        <taxon>fabids</taxon>
        <taxon>Malpighiales</taxon>
        <taxon>Euphorbiaceae</taxon>
        <taxon>Acalyphoideae</taxon>
        <taxon>Acalypheae</taxon>
        <taxon>Ricinus</taxon>
    </lineage>
</organism>
<dbReference type="InterPro" id="IPR036312">
    <property type="entry name" value="Bifun_inhib/LTP/seed_sf"/>
</dbReference>
<dbReference type="InParanoid" id="B9RJG3"/>
<evidence type="ECO:0000256" key="5">
    <source>
        <dbReference type="ARBA" id="ARBA00022729"/>
    </source>
</evidence>
<dbReference type="GO" id="GO:0098552">
    <property type="term" value="C:side of membrane"/>
    <property type="evidence" value="ECO:0007669"/>
    <property type="project" value="UniProtKB-KW"/>
</dbReference>
<dbReference type="SUPFAM" id="SSF47699">
    <property type="entry name" value="Bifunctional inhibitor/lipid-transfer protein/seed storage 2S albumin"/>
    <property type="match status" value="1"/>
</dbReference>
<dbReference type="InterPro" id="IPR000528">
    <property type="entry name" value="Plant_nsLTP"/>
</dbReference>
<dbReference type="Proteomes" id="UP000008311">
    <property type="component" value="Unassembled WGS sequence"/>
</dbReference>
<feature type="chain" id="PRO_5002890821" evidence="11">
    <location>
        <begin position="20"/>
        <end position="221"/>
    </location>
</feature>
<dbReference type="Pfam" id="PF14368">
    <property type="entry name" value="LTP_2"/>
    <property type="match status" value="1"/>
</dbReference>
<evidence type="ECO:0000256" key="1">
    <source>
        <dbReference type="ARBA" id="ARBA00004609"/>
    </source>
</evidence>
<dbReference type="InterPro" id="IPR016140">
    <property type="entry name" value="Bifunc_inhib/LTP/seed_store"/>
</dbReference>
<keyword evidence="5 11" id="KW-0732">Signal</keyword>
<feature type="compositionally biased region" description="Low complexity" evidence="9">
    <location>
        <begin position="144"/>
        <end position="157"/>
    </location>
</feature>